<reference evidence="2" key="1">
    <citation type="submission" date="2016-10" db="EMBL/GenBank/DDBJ databases">
        <authorList>
            <person name="Varghese N."/>
            <person name="Submissions S."/>
        </authorList>
    </citation>
    <scope>NUCLEOTIDE SEQUENCE [LARGE SCALE GENOMIC DNA]</scope>
    <source>
        <strain evidence="2">DSM 217</strain>
    </source>
</reference>
<proteinExistence type="predicted"/>
<evidence type="ECO:0000313" key="2">
    <source>
        <dbReference type="Proteomes" id="UP000198816"/>
    </source>
</evidence>
<gene>
    <name evidence="1" type="ORF">SAMN05421783_10525</name>
</gene>
<dbReference type="EMBL" id="FNNZ01000005">
    <property type="protein sequence ID" value="SDW52801.1"/>
    <property type="molecule type" value="Genomic_DNA"/>
</dbReference>
<dbReference type="Proteomes" id="UP000198816">
    <property type="component" value="Unassembled WGS sequence"/>
</dbReference>
<protein>
    <submittedName>
        <fullName evidence="1">Uncharacterized protein</fullName>
    </submittedName>
</protein>
<name>A0A1H2U9H5_THIRO</name>
<dbReference type="AlphaFoldDB" id="A0A1H2U9H5"/>
<accession>A0A1H2U9H5</accession>
<organism evidence="1 2">
    <name type="scientific">Thiocapsa roseopersicina</name>
    <dbReference type="NCBI Taxonomy" id="1058"/>
    <lineage>
        <taxon>Bacteria</taxon>
        <taxon>Pseudomonadati</taxon>
        <taxon>Pseudomonadota</taxon>
        <taxon>Gammaproteobacteria</taxon>
        <taxon>Chromatiales</taxon>
        <taxon>Chromatiaceae</taxon>
        <taxon>Thiocapsa</taxon>
    </lineage>
</organism>
<keyword evidence="2" id="KW-1185">Reference proteome</keyword>
<evidence type="ECO:0000313" key="1">
    <source>
        <dbReference type="EMBL" id="SDW52801.1"/>
    </source>
</evidence>
<sequence>MGERVCSSVLMRLHEQREMGFASLYPSYGAALVLTGKMGFASLYPSYALTIGLEVVSVLFDLGDGE</sequence>